<comment type="caution">
    <text evidence="3">The sequence shown here is derived from an EMBL/GenBank/DDBJ whole genome shotgun (WGS) entry which is preliminary data.</text>
</comment>
<accession>A0A086T4D7</accession>
<reference evidence="4" key="1">
    <citation type="journal article" date="2014" name="Genome Announc.">
        <title>Genome sequence and annotation of Acremonium chrysogenum, producer of the beta-lactam antibiotic cephalosporin C.</title>
        <authorList>
            <person name="Terfehr D."/>
            <person name="Dahlmann T.A."/>
            <person name="Specht T."/>
            <person name="Zadra I."/>
            <person name="Kuernsteiner H."/>
            <person name="Kueck U."/>
        </authorList>
    </citation>
    <scope>NUCLEOTIDE SEQUENCE [LARGE SCALE GENOMIC DNA]</scope>
    <source>
        <strain evidence="4">ATCC 11550 / CBS 779.69 / DSM 880 / IAM 14645 / JCM 23072 / IMI 49137</strain>
    </source>
</reference>
<gene>
    <name evidence="3" type="ORF">ACRE_050040</name>
</gene>
<sequence length="402" mass="43500">MPSPSSSLAIILVLSCALLGGYASMGLAYRHGFLDAIGDCIRIAHGSASPSTECVLVRAHEYHRTGYTGIKHVDGYFAVLLEFFAFGLASGAGPGETDVEGLLASTYMATLFCGAWFLMAMEGLRKRNAGGLLSYTGSFGLVFQMLTVTIIAPIYHALHLLGLPQIQDFDTVAVDPLDLRLLPWSTVISYLLPTLGLALTQLNVLSPKATYLAIALWQPFPLYQSIVHPLLRAMCWGSTTSSPRKAQHSPEQVERSLAKAYRFILTLCMGVHLVVVGTLIANHLHPDLIPNLSAARTLAPTSLTHPPTLAMANTPVPALASRAIVTGFLRWDIYCASASFVLWAGYLAYHAERGPGFVGVLEKILFWAVVGGPMAPAAILLWERDVAVLKRTRDSQVSNKRK</sequence>
<protein>
    <submittedName>
        <fullName evidence="3">Uncharacterized protein</fullName>
    </submittedName>
</protein>
<feature type="signal peptide" evidence="2">
    <location>
        <begin position="1"/>
        <end position="23"/>
    </location>
</feature>
<feature type="transmembrane region" description="Helical" evidence="1">
    <location>
        <begin position="181"/>
        <end position="199"/>
    </location>
</feature>
<name>A0A086T4D7_HAPC1</name>
<feature type="transmembrane region" description="Helical" evidence="1">
    <location>
        <begin position="102"/>
        <end position="120"/>
    </location>
</feature>
<evidence type="ECO:0000313" key="3">
    <source>
        <dbReference type="EMBL" id="KFH44219.1"/>
    </source>
</evidence>
<feature type="transmembrane region" description="Helical" evidence="1">
    <location>
        <begin position="260"/>
        <end position="281"/>
    </location>
</feature>
<organism evidence="3 4">
    <name type="scientific">Hapsidospora chrysogenum (strain ATCC 11550 / CBS 779.69 / DSM 880 / IAM 14645 / JCM 23072 / IMI 49137)</name>
    <name type="common">Acremonium chrysogenum</name>
    <dbReference type="NCBI Taxonomy" id="857340"/>
    <lineage>
        <taxon>Eukaryota</taxon>
        <taxon>Fungi</taxon>
        <taxon>Dikarya</taxon>
        <taxon>Ascomycota</taxon>
        <taxon>Pezizomycotina</taxon>
        <taxon>Sordariomycetes</taxon>
        <taxon>Hypocreomycetidae</taxon>
        <taxon>Hypocreales</taxon>
        <taxon>Bionectriaceae</taxon>
        <taxon>Hapsidospora</taxon>
    </lineage>
</organism>
<dbReference type="STRING" id="857340.A0A086T4D7"/>
<keyword evidence="1" id="KW-1133">Transmembrane helix</keyword>
<keyword evidence="2" id="KW-0732">Signal</keyword>
<feature type="transmembrane region" description="Helical" evidence="1">
    <location>
        <begin position="364"/>
        <end position="382"/>
    </location>
</feature>
<dbReference type="HOGENOM" id="CLU_038717_2_0_1"/>
<evidence type="ECO:0000256" key="1">
    <source>
        <dbReference type="SAM" id="Phobius"/>
    </source>
</evidence>
<keyword evidence="1" id="KW-0812">Transmembrane</keyword>
<keyword evidence="4" id="KW-1185">Reference proteome</keyword>
<keyword evidence="1" id="KW-0472">Membrane</keyword>
<proteinExistence type="predicted"/>
<dbReference type="Proteomes" id="UP000029964">
    <property type="component" value="Unassembled WGS sequence"/>
</dbReference>
<evidence type="ECO:0000256" key="2">
    <source>
        <dbReference type="SAM" id="SignalP"/>
    </source>
</evidence>
<dbReference type="AlphaFoldDB" id="A0A086T4D7"/>
<evidence type="ECO:0000313" key="4">
    <source>
        <dbReference type="Proteomes" id="UP000029964"/>
    </source>
</evidence>
<feature type="transmembrane region" description="Helical" evidence="1">
    <location>
        <begin position="132"/>
        <end position="155"/>
    </location>
</feature>
<dbReference type="OrthoDB" id="72269at2759"/>
<dbReference type="EMBL" id="JPKY01000052">
    <property type="protein sequence ID" value="KFH44219.1"/>
    <property type="molecule type" value="Genomic_DNA"/>
</dbReference>
<feature type="chain" id="PRO_5001815498" evidence="2">
    <location>
        <begin position="24"/>
        <end position="402"/>
    </location>
</feature>